<feature type="domain" description="Condensation" evidence="1">
    <location>
        <begin position="1"/>
        <end position="171"/>
    </location>
</feature>
<reference evidence="2 3" key="1">
    <citation type="journal article" date="2011" name="PLoS Pathog.">
        <title>Dynamic evolution of pathogenicity revealed by sequencing and comparative genomics of 19 Pseudomonas syringae isolates.</title>
        <authorList>
            <person name="Baltrus D.A."/>
            <person name="Nishimura M.T."/>
            <person name="Romanchuk A."/>
            <person name="Chang J.H."/>
            <person name="Mukhtar M.S."/>
            <person name="Cherkis K."/>
            <person name="Roach J."/>
            <person name="Grant S.R."/>
            <person name="Jones C.D."/>
            <person name="Dangl J.L."/>
        </authorList>
    </citation>
    <scope>NUCLEOTIDE SEQUENCE [LARGE SCALE GENOMIC DNA]</scope>
    <source>
        <strain evidence="3">M301072PT</strain>
    </source>
</reference>
<evidence type="ECO:0000313" key="3">
    <source>
        <dbReference type="Proteomes" id="UP000004471"/>
    </source>
</evidence>
<gene>
    <name evidence="2" type="ORF">PSYJA_08493</name>
</gene>
<dbReference type="Pfam" id="PF00668">
    <property type="entry name" value="Condensation"/>
    <property type="match status" value="1"/>
</dbReference>
<evidence type="ECO:0000259" key="1">
    <source>
        <dbReference type="Pfam" id="PF00668"/>
    </source>
</evidence>
<dbReference type="GO" id="GO:0003824">
    <property type="term" value="F:catalytic activity"/>
    <property type="evidence" value="ECO:0007669"/>
    <property type="project" value="InterPro"/>
</dbReference>
<dbReference type="Proteomes" id="UP000004471">
    <property type="component" value="Unassembled WGS sequence"/>
</dbReference>
<dbReference type="PANTHER" id="PTHR45398">
    <property type="match status" value="1"/>
</dbReference>
<dbReference type="SUPFAM" id="SSF52777">
    <property type="entry name" value="CoA-dependent acyltransferases"/>
    <property type="match status" value="1"/>
</dbReference>
<dbReference type="PANTHER" id="PTHR45398:SF1">
    <property type="entry name" value="ENZYME, PUTATIVE (JCVI)-RELATED"/>
    <property type="match status" value="1"/>
</dbReference>
<dbReference type="InterPro" id="IPR001242">
    <property type="entry name" value="Condensation_dom"/>
</dbReference>
<accession>F3FFL6</accession>
<name>F3FFL6_PSESX</name>
<dbReference type="Gene3D" id="3.30.559.30">
    <property type="entry name" value="Nonribosomal peptide synthetase, condensation domain"/>
    <property type="match status" value="1"/>
</dbReference>
<sequence>MPGANRPRHETQGLIGFFINTLVPRAELDPRLPFSTLLAQTRQAALEAQAHQDVPFEQLVEAFPQAREHGLFQVMFNHQQRDLGALRRLPGLLAEELPWHSREAKFDLQLHSEEDRNGRLTLSFDYADELFEHDTIVAMAQHYVRLLTQVSQQAQLALGDVQLLSAEEQEQQAQWSAAPCAPATLWLPERLDRQARQTPERIALVWEGGSLDFASLNA</sequence>
<organism evidence="2 3">
    <name type="scientific">Pseudomonas syringae pv. japonica str. M301072</name>
    <dbReference type="NCBI Taxonomy" id="629262"/>
    <lineage>
        <taxon>Bacteria</taxon>
        <taxon>Pseudomonadati</taxon>
        <taxon>Pseudomonadota</taxon>
        <taxon>Gammaproteobacteria</taxon>
        <taxon>Pseudomonadales</taxon>
        <taxon>Pseudomonadaceae</taxon>
        <taxon>Pseudomonas</taxon>
        <taxon>Pseudomonas syringae</taxon>
    </lineage>
</organism>
<proteinExistence type="predicted"/>
<evidence type="ECO:0000313" key="2">
    <source>
        <dbReference type="EMBL" id="EGH29002.1"/>
    </source>
</evidence>
<dbReference type="EMBL" id="AEAH01000374">
    <property type="protein sequence ID" value="EGH29002.1"/>
    <property type="molecule type" value="Genomic_DNA"/>
</dbReference>
<dbReference type="SUPFAM" id="SSF56801">
    <property type="entry name" value="Acetyl-CoA synthetase-like"/>
    <property type="match status" value="1"/>
</dbReference>
<comment type="caution">
    <text evidence="2">The sequence shown here is derived from an EMBL/GenBank/DDBJ whole genome shotgun (WGS) entry which is preliminary data.</text>
</comment>
<feature type="non-terminal residue" evidence="2">
    <location>
        <position position="218"/>
    </location>
</feature>
<dbReference type="HOGENOM" id="CLU_110510_0_0_6"/>
<dbReference type="InterPro" id="IPR023213">
    <property type="entry name" value="CAT-like_dom_sf"/>
</dbReference>
<dbReference type="Gene3D" id="3.30.559.10">
    <property type="entry name" value="Chloramphenicol acetyltransferase-like domain"/>
    <property type="match status" value="1"/>
</dbReference>
<protein>
    <submittedName>
        <fullName evidence="2">Peptide synthase</fullName>
    </submittedName>
</protein>
<dbReference type="AlphaFoldDB" id="F3FFL6"/>